<dbReference type="EMBL" id="BAAFSV010000005">
    <property type="protein sequence ID" value="GAB1319716.1"/>
    <property type="molecule type" value="Genomic_DNA"/>
</dbReference>
<protein>
    <submittedName>
        <fullName evidence="2">Kinase subdomain-containing protein</fullName>
    </submittedName>
</protein>
<accession>A0ABQ0GPP6</accession>
<dbReference type="Proteomes" id="UP001628179">
    <property type="component" value="Unassembled WGS sequence"/>
</dbReference>
<evidence type="ECO:0000313" key="3">
    <source>
        <dbReference type="Proteomes" id="UP001628179"/>
    </source>
</evidence>
<dbReference type="GO" id="GO:0016301">
    <property type="term" value="F:kinase activity"/>
    <property type="evidence" value="ECO:0007669"/>
    <property type="project" value="UniProtKB-KW"/>
</dbReference>
<gene>
    <name evidence="2" type="ORF">MFIFM68171_09926</name>
</gene>
<keyword evidence="3" id="KW-1185">Reference proteome</keyword>
<name>A0ABQ0GPP6_9PEZI</name>
<reference evidence="2 3" key="1">
    <citation type="submission" date="2024-09" db="EMBL/GenBank/DDBJ databases">
        <title>Itraconazole resistance in Madurella fahalii resulting from another homologue of gene encoding cytochrome P450 14-alpha sterol demethylase (CYP51).</title>
        <authorList>
            <person name="Yoshioka I."/>
            <person name="Fahal A.H."/>
            <person name="Kaneko S."/>
            <person name="Yaguchi T."/>
        </authorList>
    </citation>
    <scope>NUCLEOTIDE SEQUENCE [LARGE SCALE GENOMIC DNA]</scope>
    <source>
        <strain evidence="2 3">IFM 68171</strain>
    </source>
</reference>
<organism evidence="2 3">
    <name type="scientific">Madurella fahalii</name>
    <dbReference type="NCBI Taxonomy" id="1157608"/>
    <lineage>
        <taxon>Eukaryota</taxon>
        <taxon>Fungi</taxon>
        <taxon>Dikarya</taxon>
        <taxon>Ascomycota</taxon>
        <taxon>Pezizomycotina</taxon>
        <taxon>Sordariomycetes</taxon>
        <taxon>Sordariomycetidae</taxon>
        <taxon>Sordariales</taxon>
        <taxon>Sordariales incertae sedis</taxon>
        <taxon>Madurella</taxon>
    </lineage>
</organism>
<dbReference type="GeneID" id="98180668"/>
<keyword evidence="2" id="KW-0808">Transferase</keyword>
<sequence>MASAKLDRLPLETLQRIASYLHHTYRPSLYALSLANRACHRATLRYVFRDIHLAVGDAEALRRDVGTLVKVLSGAESAHHVRLFGIKGCLFLNIGEPSEPGMEARTSNRDENDDDDEDDEGFDYYGVERDSVHEILGDQEPFLPGAFFDDEPIEVSPEEDMAWAPVVNLVKTLPRLTELVYDCRNQFPPSLLDALHKHHPQCKLYHLTFRLRSLRCGAPDPHEMAIATSPCLHSIKVRYTWRDSDGQDDYNEEAVRELVAGLAPNLKEVRMVHLVASRTSRSIRRLTLPRAPWPGFPGFGPGHRMGSLTSLSLVGAIGAGPSFLQDWSNYTDFSCLHRLALGGGVGNYYVYINDETMRWMAENCSFPRLKALYVCLGRNDDHVEKPDYALDAIAFFKAFEPLDELSVSGPLEPEIVDAILVRHGPTLTKLSLRPSESESSFCDGRPHIPLTFNKGHILQIRAQCPALQDLALSVKRTKSDAREVDIYRAFGKMERLQFLFLTLDCSNWAVNRGSDSVDDLSFDEDDRRLYTKEHPRFRRGHLRETFMNCAVDETLARSIWETICRAKEGKPLESLKLYTAGGGKFGMNVSYNDTYEVVANLSRSWLIERGVRDDKDTINVRELGRRSREARDKHLTRLYDEVYQGGSALPHHSTVHILRRIWPAKEGSKDWREDWASLPLQG</sequence>
<evidence type="ECO:0000313" key="2">
    <source>
        <dbReference type="EMBL" id="GAB1319716.1"/>
    </source>
</evidence>
<comment type="caution">
    <text evidence="2">The sequence shown here is derived from an EMBL/GenBank/DDBJ whole genome shotgun (WGS) entry which is preliminary data.</text>
</comment>
<evidence type="ECO:0000256" key="1">
    <source>
        <dbReference type="SAM" id="MobiDB-lite"/>
    </source>
</evidence>
<keyword evidence="2" id="KW-0418">Kinase</keyword>
<feature type="region of interest" description="Disordered" evidence="1">
    <location>
        <begin position="100"/>
        <end position="121"/>
    </location>
</feature>
<proteinExistence type="predicted"/>
<dbReference type="RefSeq" id="XP_070921446.1">
    <property type="nucleotide sequence ID" value="XM_071065345.1"/>
</dbReference>
<feature type="compositionally biased region" description="Acidic residues" evidence="1">
    <location>
        <begin position="111"/>
        <end position="121"/>
    </location>
</feature>